<dbReference type="Pfam" id="PF00400">
    <property type="entry name" value="WD40"/>
    <property type="match status" value="4"/>
</dbReference>
<dbReference type="InterPro" id="IPR001680">
    <property type="entry name" value="WD40_rpt"/>
</dbReference>
<dbReference type="STRING" id="1284197.S8A7U0"/>
<dbReference type="InterPro" id="IPR011047">
    <property type="entry name" value="Quinoprotein_ADH-like_sf"/>
</dbReference>
<reference evidence="6" key="2">
    <citation type="submission" date="2013-04" db="EMBL/GenBank/DDBJ databases">
        <title>Genomic mechanisms accounting for the adaptation to parasitism in nematode-trapping fungi.</title>
        <authorList>
            <person name="Ahren D.G."/>
        </authorList>
    </citation>
    <scope>NUCLEOTIDE SEQUENCE [LARGE SCALE GENOMIC DNA]</scope>
    <source>
        <strain evidence="6">CBS 200.50</strain>
    </source>
</reference>
<protein>
    <recommendedName>
        <fullName evidence="4">Nephrocystin 3-like N-terminal domain-containing protein</fullName>
    </recommendedName>
</protein>
<reference evidence="5 6" key="1">
    <citation type="journal article" date="2013" name="PLoS Genet.">
        <title>Genomic mechanisms accounting for the adaptation to parasitism in nematode-trapping fungi.</title>
        <authorList>
            <person name="Meerupati T."/>
            <person name="Andersson K.M."/>
            <person name="Friman E."/>
            <person name="Kumar D."/>
            <person name="Tunlid A."/>
            <person name="Ahren D."/>
        </authorList>
    </citation>
    <scope>NUCLEOTIDE SEQUENCE [LARGE SCALE GENOMIC DNA]</scope>
    <source>
        <strain evidence="5 6">CBS 200.50</strain>
    </source>
</reference>
<dbReference type="SUPFAM" id="SSF52540">
    <property type="entry name" value="P-loop containing nucleoside triphosphate hydrolases"/>
    <property type="match status" value="1"/>
</dbReference>
<proteinExistence type="predicted"/>
<dbReference type="OrthoDB" id="674604at2759"/>
<dbReference type="EMBL" id="AQGS01000489">
    <property type="protein sequence ID" value="EPS39085.1"/>
    <property type="molecule type" value="Genomic_DNA"/>
</dbReference>
<dbReference type="InterPro" id="IPR019775">
    <property type="entry name" value="WD40_repeat_CS"/>
</dbReference>
<dbReference type="CDD" id="cd00200">
    <property type="entry name" value="WD40"/>
    <property type="match status" value="1"/>
</dbReference>
<dbReference type="PRINTS" id="PR00320">
    <property type="entry name" value="GPROTEINBRPT"/>
</dbReference>
<dbReference type="Gene3D" id="2.130.10.10">
    <property type="entry name" value="YVTN repeat-like/Quinoprotein amine dehydrogenase"/>
    <property type="match status" value="3"/>
</dbReference>
<feature type="repeat" description="WD" evidence="3">
    <location>
        <begin position="800"/>
        <end position="831"/>
    </location>
</feature>
<keyword evidence="2" id="KW-0677">Repeat</keyword>
<evidence type="ECO:0000259" key="4">
    <source>
        <dbReference type="Pfam" id="PF24883"/>
    </source>
</evidence>
<sequence length="1339" mass="148752">MDPLSTAASIIALAQAIGACWKFYSTAKDARGDIEGLRKEVASIGDLGQLVNDKLLSVSNDHVLSTSKELKDALEGCRSELEKLREKLGPEKAVKRFSFFKTQAKWPFKSPDVYKIVGNLERWKQSINLALNIDQAIQLQNVNRKLDFAGLPSAEGAAYGSFKDQHESECLTNTRVELLKFIGEWVDDPQGKCLFWLSGVAGTGKSTISRTIAGDLQRKGQLAGSFFFRRGEKDRGDSSKFFTTLACQLANYIRSIAPGIQKAIDDDPGIAYTGHGEQFNKLIFEPLSGLTDSSYLTLKPILVIDALDECDRDDDQTLIVSLLGRLKDIKTIKIRIFLTTRPEIPLRLGFDNLSGDAYRNTILHQIPGIEEDIMHFLEVEFAKIRTSHSLPPDWPGDGDTRTLAGMAVPLFIFAVTACRFIADSDPEEQIKVMMSYQSGHLASQLEKTYLPVLYQMSKNTVSRKALATDFRQIVGTIVNLTSPLPLPSLSKLLKVKEGVIKHRLGSLHSVLDVPTPTNPHAPIRTFHLSFRDFLSDENLRDHREFGDFWIDEKEAHRSIYKSCIELMSSPEGLRRNICNLNTPGILRSTIDPALIELHFSPELQYACGHWIHHLHQSGDRVKDGDSSPVYQFLRTHILHWLEAISLLGGMDKMNQIISALSSAVDITDGKSAATLIHDITRFVRQNQYIITISPLQVYWSALVFAPHKSIIKSMFDLAKVIPKATLLSRVEDEWGSLLQTLEAGSGAIHSITFSVDGRTLASAFGMRIKVWDAATGWPLWTTTADVHYTTRADVHYTWGVAFSADGTTLASGSDRGEIKLWNAVTGAPLRALAGHSDWVKRVAFSPEKGSLVLASSSSDGEVRLWDSATGALLWKVIGHTERNCEVAFSIDGKRLASGGDEIKIWDTKTGALLRTWDPFAEPERWWSRRMQFGGDGGDGILASWREDEGDNTIRIWDGATETSRLGLKCPMGYIRIVAFSAEKTMLASATQYSSTILVWNAVTGDLLRALEGHSNEIAGMTFSADGKTLASGSLDGTVKLWDMTDLTPQSNGDQVEHVTFSPDGVVLASISGTRLKMWDVATGTLLHVLQHEITYGDPRFARLATNGKIVALEYRSKVTIWDVTVGDVRVFEGPDRHNLFSLVSRQSDFLAGSLALSGDGRRLGLALVVEYPKDDIYSSLKKIYIYDTATRDLLQEQELGVSSGKIQGLALSFNGGMIASASKDRIIEVRDVDTGTLMQKFAIDYTRVALSFSEDDKCIFINGTPFSLDTAEPFSDSDLLDRYKPRKPRLYYEGDWVTYNGERFLWLPVEYRKDRSDIHDNILCLGHKSGSVSFLRFKD</sequence>
<feature type="repeat" description="WD" evidence="3">
    <location>
        <begin position="1010"/>
        <end position="1043"/>
    </location>
</feature>
<dbReference type="InterPro" id="IPR027417">
    <property type="entry name" value="P-loop_NTPase"/>
</dbReference>
<dbReference type="PANTHER" id="PTHR19848:SF8">
    <property type="entry name" value="F-BOX AND WD REPEAT DOMAIN CONTAINING 7"/>
    <property type="match status" value="1"/>
</dbReference>
<dbReference type="SUPFAM" id="SSF50998">
    <property type="entry name" value="Quinoprotein alcohol dehydrogenase-like"/>
    <property type="match status" value="1"/>
</dbReference>
<dbReference type="Proteomes" id="UP000015100">
    <property type="component" value="Unassembled WGS sequence"/>
</dbReference>
<comment type="caution">
    <text evidence="5">The sequence shown here is derived from an EMBL/GenBank/DDBJ whole genome shotgun (WGS) entry which is preliminary data.</text>
</comment>
<dbReference type="PROSITE" id="PS00678">
    <property type="entry name" value="WD_REPEATS_1"/>
    <property type="match status" value="1"/>
</dbReference>
<dbReference type="InterPro" id="IPR056884">
    <property type="entry name" value="NPHP3-like_N"/>
</dbReference>
<dbReference type="eggNOG" id="KOG0271">
    <property type="taxonomic scope" value="Eukaryota"/>
</dbReference>
<dbReference type="HOGENOM" id="CLU_000288_6_16_1"/>
<keyword evidence="1 3" id="KW-0853">WD repeat</keyword>
<evidence type="ECO:0000256" key="1">
    <source>
        <dbReference type="ARBA" id="ARBA00022574"/>
    </source>
</evidence>
<keyword evidence="6" id="KW-1185">Reference proteome</keyword>
<name>S8A7U0_DACHA</name>
<feature type="domain" description="Nephrocystin 3-like N-terminal" evidence="4">
    <location>
        <begin position="184"/>
        <end position="341"/>
    </location>
</feature>
<dbReference type="PROSITE" id="PS50082">
    <property type="entry name" value="WD_REPEATS_2"/>
    <property type="match status" value="3"/>
</dbReference>
<evidence type="ECO:0000256" key="3">
    <source>
        <dbReference type="PROSITE-ProRule" id="PRU00221"/>
    </source>
</evidence>
<dbReference type="SUPFAM" id="SSF50969">
    <property type="entry name" value="YVTN repeat-like/Quinoprotein amine dehydrogenase"/>
    <property type="match status" value="1"/>
</dbReference>
<dbReference type="Pfam" id="PF24883">
    <property type="entry name" value="NPHP3_N"/>
    <property type="match status" value="1"/>
</dbReference>
<dbReference type="Gene3D" id="3.40.50.300">
    <property type="entry name" value="P-loop containing nucleotide triphosphate hydrolases"/>
    <property type="match status" value="1"/>
</dbReference>
<dbReference type="InterPro" id="IPR015943">
    <property type="entry name" value="WD40/YVTN_repeat-like_dom_sf"/>
</dbReference>
<dbReference type="PROSITE" id="PS50294">
    <property type="entry name" value="WD_REPEATS_REGION"/>
    <property type="match status" value="2"/>
</dbReference>
<dbReference type="InterPro" id="IPR020472">
    <property type="entry name" value="WD40_PAC1"/>
</dbReference>
<dbReference type="InterPro" id="IPR011044">
    <property type="entry name" value="Quino_amine_DH_bsu"/>
</dbReference>
<dbReference type="OMA" id="MIIIQRP"/>
<evidence type="ECO:0000313" key="5">
    <source>
        <dbReference type="EMBL" id="EPS39085.1"/>
    </source>
</evidence>
<evidence type="ECO:0000313" key="6">
    <source>
        <dbReference type="Proteomes" id="UP000015100"/>
    </source>
</evidence>
<gene>
    <name evidence="5" type="ORF">H072_7129</name>
</gene>
<dbReference type="PANTHER" id="PTHR19848">
    <property type="entry name" value="WD40 REPEAT PROTEIN"/>
    <property type="match status" value="1"/>
</dbReference>
<feature type="repeat" description="WD" evidence="3">
    <location>
        <begin position="832"/>
        <end position="875"/>
    </location>
</feature>
<evidence type="ECO:0000256" key="2">
    <source>
        <dbReference type="ARBA" id="ARBA00022737"/>
    </source>
</evidence>
<dbReference type="SMART" id="SM00320">
    <property type="entry name" value="WD40"/>
    <property type="match status" value="8"/>
</dbReference>
<accession>S8A7U0</accession>
<organism evidence="5 6">
    <name type="scientific">Dactylellina haptotyla (strain CBS 200.50)</name>
    <name type="common">Nematode-trapping fungus</name>
    <name type="synonym">Monacrosporium haptotylum</name>
    <dbReference type="NCBI Taxonomy" id="1284197"/>
    <lineage>
        <taxon>Eukaryota</taxon>
        <taxon>Fungi</taxon>
        <taxon>Dikarya</taxon>
        <taxon>Ascomycota</taxon>
        <taxon>Pezizomycotina</taxon>
        <taxon>Orbiliomycetes</taxon>
        <taxon>Orbiliales</taxon>
        <taxon>Orbiliaceae</taxon>
        <taxon>Dactylellina</taxon>
    </lineage>
</organism>